<dbReference type="STRING" id="338188.ERS852397_03211"/>
<dbReference type="RefSeq" id="WP_055279630.1">
    <property type="nucleotide sequence ID" value="NZ_CABIXA010000022.1"/>
</dbReference>
<reference evidence="1 2" key="1">
    <citation type="submission" date="2015-09" db="EMBL/GenBank/DDBJ databases">
        <authorList>
            <consortium name="Pathogen Informatics"/>
        </authorList>
    </citation>
    <scope>NUCLEOTIDE SEQUENCE [LARGE SCALE GENOMIC DNA]</scope>
    <source>
        <strain evidence="1 2">2789STDY5608840</strain>
    </source>
</reference>
<gene>
    <name evidence="1" type="ORF">ERS852397_03211</name>
</gene>
<dbReference type="AlphaFoldDB" id="A0A174JIA9"/>
<dbReference type="EMBL" id="CYZH01000022">
    <property type="protein sequence ID" value="CUO96925.1"/>
    <property type="molecule type" value="Genomic_DNA"/>
</dbReference>
<accession>A0A174JIA9</accession>
<dbReference type="Proteomes" id="UP000095517">
    <property type="component" value="Unassembled WGS sequence"/>
</dbReference>
<name>A0A174JIA9_9BACE</name>
<organism evidence="1 2">
    <name type="scientific">Bacteroides finegoldii</name>
    <dbReference type="NCBI Taxonomy" id="338188"/>
    <lineage>
        <taxon>Bacteria</taxon>
        <taxon>Pseudomonadati</taxon>
        <taxon>Bacteroidota</taxon>
        <taxon>Bacteroidia</taxon>
        <taxon>Bacteroidales</taxon>
        <taxon>Bacteroidaceae</taxon>
        <taxon>Bacteroides</taxon>
    </lineage>
</organism>
<sequence length="60" mass="7038">MKNKQVQKALKSDTPINSMYALIPDNRMRVFKKFAARFGFTEERIKSVLENEKRKTGYIA</sequence>
<evidence type="ECO:0000313" key="1">
    <source>
        <dbReference type="EMBL" id="CUO96925.1"/>
    </source>
</evidence>
<evidence type="ECO:0000313" key="2">
    <source>
        <dbReference type="Proteomes" id="UP000095517"/>
    </source>
</evidence>
<protein>
    <submittedName>
        <fullName evidence="1">Uncharacterized protein</fullName>
    </submittedName>
</protein>
<proteinExistence type="predicted"/>